<gene>
    <name evidence="2" type="ORF">HINF_LOCUS34859</name>
    <name evidence="1" type="ORF">HINF_LOCUS55220</name>
    <name evidence="3" type="ORF">HINF_LOCUS75365</name>
</gene>
<name>A0AA86QZM9_9EUKA</name>
<evidence type="ECO:0000313" key="3">
    <source>
        <dbReference type="EMBL" id="CAL6109271.1"/>
    </source>
</evidence>
<evidence type="ECO:0000313" key="2">
    <source>
        <dbReference type="EMBL" id="CAL6033218.1"/>
    </source>
</evidence>
<reference evidence="1" key="1">
    <citation type="submission" date="2023-06" db="EMBL/GenBank/DDBJ databases">
        <authorList>
            <person name="Kurt Z."/>
        </authorList>
    </citation>
    <scope>NUCLEOTIDE SEQUENCE</scope>
</reference>
<comment type="caution">
    <text evidence="1">The sequence shown here is derived from an EMBL/GenBank/DDBJ whole genome shotgun (WGS) entry which is preliminary data.</text>
</comment>
<protein>
    <submittedName>
        <fullName evidence="1">Uncharacterized protein</fullName>
    </submittedName>
</protein>
<dbReference type="EMBL" id="CATOUU010001026">
    <property type="protein sequence ID" value="CAI9967575.1"/>
    <property type="molecule type" value="Genomic_DNA"/>
</dbReference>
<reference evidence="2 4" key="2">
    <citation type="submission" date="2024-07" db="EMBL/GenBank/DDBJ databases">
        <authorList>
            <person name="Akdeniz Z."/>
        </authorList>
    </citation>
    <scope>NUCLEOTIDE SEQUENCE [LARGE SCALE GENOMIC DNA]</scope>
</reference>
<dbReference type="Proteomes" id="UP001642409">
    <property type="component" value="Unassembled WGS sequence"/>
</dbReference>
<organism evidence="1">
    <name type="scientific">Hexamita inflata</name>
    <dbReference type="NCBI Taxonomy" id="28002"/>
    <lineage>
        <taxon>Eukaryota</taxon>
        <taxon>Metamonada</taxon>
        <taxon>Diplomonadida</taxon>
        <taxon>Hexamitidae</taxon>
        <taxon>Hexamitinae</taxon>
        <taxon>Hexamita</taxon>
    </lineage>
</organism>
<proteinExistence type="predicted"/>
<dbReference type="EMBL" id="CAXDID020000125">
    <property type="protein sequence ID" value="CAL6033218.1"/>
    <property type="molecule type" value="Genomic_DNA"/>
</dbReference>
<dbReference type="EMBL" id="CAXDID020000665">
    <property type="protein sequence ID" value="CAL6109271.1"/>
    <property type="molecule type" value="Genomic_DNA"/>
</dbReference>
<evidence type="ECO:0000313" key="4">
    <source>
        <dbReference type="Proteomes" id="UP001642409"/>
    </source>
</evidence>
<sequence length="228" mass="26003">MFILSLQVSTFKQCFSPASSVQGNRLTRRMTLTLLPNPLMNMIPNDNMCKVLDSKQSVIQILLQSPANGVITLPNIPFTYQFNKTISLTYQFPSLEDYDKTLDVTNAGYSVLLDNEYNISGSVSSVFHVRSNQTSCFSSSSFIYSYSGPVFMFQVEPVFCDLKTFTPFLQFLIDGVWEEIQIRPLDVGSPYNDGHTYANDVTEFQNIKFYTIDTKTNIEKIKYSEQDR</sequence>
<accession>A0AA86QZM9</accession>
<keyword evidence="4" id="KW-1185">Reference proteome</keyword>
<dbReference type="AlphaFoldDB" id="A0AA86QZM9"/>
<evidence type="ECO:0000313" key="1">
    <source>
        <dbReference type="EMBL" id="CAI9967575.1"/>
    </source>
</evidence>